<proteinExistence type="predicted"/>
<dbReference type="RefSeq" id="WP_106742427.1">
    <property type="nucleotide sequence ID" value="NZ_PXYY01000071.1"/>
</dbReference>
<accession>A0A2P7TYL3</accession>
<name>A0A2P7TYL3_9NEIS</name>
<dbReference type="EMBL" id="PXYY01000071">
    <property type="protein sequence ID" value="PSJ79808.1"/>
    <property type="molecule type" value="Genomic_DNA"/>
</dbReference>
<dbReference type="AlphaFoldDB" id="A0A2P7TYL3"/>
<comment type="caution">
    <text evidence="1">The sequence shown here is derived from an EMBL/GenBank/DDBJ whole genome shotgun (WGS) entry which is preliminary data.</text>
</comment>
<reference evidence="1 2" key="1">
    <citation type="submission" date="2018-03" db="EMBL/GenBank/DDBJ databases">
        <title>Neisseria weixii sp. nov., isolated from the intestinal contents of Tibetan Plateau pika (Ochotona curzoniae) in Yushu, Qinghai Province, China.</title>
        <authorList>
            <person name="Gui Z."/>
        </authorList>
    </citation>
    <scope>NUCLEOTIDE SEQUENCE [LARGE SCALE GENOMIC DNA]</scope>
    <source>
        <strain evidence="1 2">ATCC 51483</strain>
    </source>
</reference>
<sequence length="102" mass="11261">MKTYAKVTGIKRSRGVLDNGKPYDSTTLYVEFPFGQSDDMRGSATQPMKYGTSDNYEKFKGVALPFDAELNLEVETNGNRMQTVVTDVRVAGQDKQTSKPAA</sequence>
<dbReference type="Proteomes" id="UP000241868">
    <property type="component" value="Unassembled WGS sequence"/>
</dbReference>
<evidence type="ECO:0000313" key="1">
    <source>
        <dbReference type="EMBL" id="PSJ79808.1"/>
    </source>
</evidence>
<evidence type="ECO:0000313" key="2">
    <source>
        <dbReference type="Proteomes" id="UP000241868"/>
    </source>
</evidence>
<organism evidence="1 2">
    <name type="scientific">Neisseria iguanae</name>
    <dbReference type="NCBI Taxonomy" id="90242"/>
    <lineage>
        <taxon>Bacteria</taxon>
        <taxon>Pseudomonadati</taxon>
        <taxon>Pseudomonadota</taxon>
        <taxon>Betaproteobacteria</taxon>
        <taxon>Neisseriales</taxon>
        <taxon>Neisseriaceae</taxon>
        <taxon>Neisseria</taxon>
    </lineage>
</organism>
<protein>
    <submittedName>
        <fullName evidence="1">Uncharacterized protein</fullName>
    </submittedName>
</protein>
<dbReference type="OrthoDB" id="6710339at2"/>
<keyword evidence="2" id="KW-1185">Reference proteome</keyword>
<gene>
    <name evidence="1" type="ORF">C7N83_10035</name>
</gene>